<dbReference type="RefSeq" id="WP_386756818.1">
    <property type="nucleotide sequence ID" value="NZ_JBHRXK010000001.1"/>
</dbReference>
<sequence>MHRSSMVQALPYLQARVGIDDVGIERLRRAITAKPVEAQGFVNLANGVVEHSPPEPLARLLTDVAGLPGGDVVALDILHMYFFVNKATAATAPEPLLKVGRQMLAKLNPAQASGHRAHGLAKVIKICCSGSGTATSIAVASALRSGLEAGDIHFYETREVINSLCEAQPHVVLDTFVLASPEDDVMWRWDIGGRKGLPYKSIGATAIQAWASVDPEARYALLGPAMSLFSRGDFEESAQLDPLFADLLRLAPDKTAFLGRFDHQVHSNQWSGSLKAMLESRRAELVRLAKEMSGEVADWVNQGLPDLNRWIDSAGDMDRDQEESFE</sequence>
<keyword evidence="2" id="KW-1185">Reference proteome</keyword>
<proteinExistence type="predicted"/>
<gene>
    <name evidence="1" type="ORF">ACFOLC_00910</name>
</gene>
<dbReference type="EMBL" id="JBHRXK010000001">
    <property type="protein sequence ID" value="MFC3549570.1"/>
    <property type="molecule type" value="Genomic_DNA"/>
</dbReference>
<reference evidence="2" key="1">
    <citation type="journal article" date="2019" name="Int. J. Syst. Evol. Microbiol.">
        <title>The Global Catalogue of Microorganisms (GCM) 10K type strain sequencing project: providing services to taxonomists for standard genome sequencing and annotation.</title>
        <authorList>
            <consortium name="The Broad Institute Genomics Platform"/>
            <consortium name="The Broad Institute Genome Sequencing Center for Infectious Disease"/>
            <person name="Wu L."/>
            <person name="Ma J."/>
        </authorList>
    </citation>
    <scope>NUCLEOTIDE SEQUENCE [LARGE SCALE GENOMIC DNA]</scope>
    <source>
        <strain evidence="2">KCTC 42875</strain>
    </source>
</reference>
<comment type="caution">
    <text evidence="1">The sequence shown here is derived from an EMBL/GenBank/DDBJ whole genome shotgun (WGS) entry which is preliminary data.</text>
</comment>
<evidence type="ECO:0000313" key="1">
    <source>
        <dbReference type="EMBL" id="MFC3549570.1"/>
    </source>
</evidence>
<accession>A0ABV7RJ88</accession>
<dbReference type="Proteomes" id="UP001595740">
    <property type="component" value="Unassembled WGS sequence"/>
</dbReference>
<protein>
    <submittedName>
        <fullName evidence="1">Uncharacterized protein</fullName>
    </submittedName>
</protein>
<evidence type="ECO:0000313" key="2">
    <source>
        <dbReference type="Proteomes" id="UP001595740"/>
    </source>
</evidence>
<name>A0ABV7RJ88_9GAMM</name>
<organism evidence="1 2">
    <name type="scientific">Lysobacter cavernae</name>
    <dbReference type="NCBI Taxonomy" id="1685901"/>
    <lineage>
        <taxon>Bacteria</taxon>
        <taxon>Pseudomonadati</taxon>
        <taxon>Pseudomonadota</taxon>
        <taxon>Gammaproteobacteria</taxon>
        <taxon>Lysobacterales</taxon>
        <taxon>Lysobacteraceae</taxon>
        <taxon>Lysobacter</taxon>
    </lineage>
</organism>